<dbReference type="AlphaFoldDB" id="A0A1I0SH84"/>
<dbReference type="EMBL" id="WTFN01000020">
    <property type="protein sequence ID" value="MWK56403.1"/>
    <property type="molecule type" value="Genomic_DNA"/>
</dbReference>
<dbReference type="CDD" id="cd06150">
    <property type="entry name" value="YjgF_YER057c_UK114_like_2"/>
    <property type="match status" value="1"/>
</dbReference>
<reference evidence="3 8" key="4">
    <citation type="submission" date="2023-10" db="EMBL/GenBank/DDBJ databases">
        <title>Pseudomonas otitidis isolated from a paediatric patient with cystic fibrosis in Chile.</title>
        <authorList>
            <person name="Amsteins-Romero L."/>
            <person name="Opazo-Capurro A."/>
            <person name="Matus-Kohler M."/>
            <person name="Gonzalez-Rocha G."/>
        </authorList>
    </citation>
    <scope>NUCLEOTIDE SEQUENCE [LARGE SCALE GENOMIC DNA]</scope>
    <source>
        <strain evidence="3 8">P-714</strain>
    </source>
</reference>
<evidence type="ECO:0000313" key="5">
    <source>
        <dbReference type="Proteomes" id="UP000461288"/>
    </source>
</evidence>
<dbReference type="InterPro" id="IPR006175">
    <property type="entry name" value="YjgF/YER057c/UK114"/>
</dbReference>
<dbReference type="Proteomes" id="UP001273935">
    <property type="component" value="Unassembled WGS sequence"/>
</dbReference>
<reference evidence="1 7" key="1">
    <citation type="submission" date="2019-12" db="EMBL/GenBank/DDBJ databases">
        <title>complete genome sequences of Pseudomonas otitidis str. WP8-S17-CRE-03 isolated from wastewater treatment plant effluent.</title>
        <authorList>
            <person name="Sekizuka T."/>
            <person name="Itokawa K."/>
            <person name="Yatsu K."/>
            <person name="Inamine Y."/>
            <person name="Kuroda M."/>
        </authorList>
    </citation>
    <scope>NUCLEOTIDE SEQUENCE [LARGE SCALE GENOMIC DNA]</scope>
    <source>
        <strain evidence="1 7">WP8-S17-CRE-03</strain>
    </source>
</reference>
<dbReference type="InterPro" id="IPR035709">
    <property type="entry name" value="YoaB-like"/>
</dbReference>
<keyword evidence="8" id="KW-1185">Reference proteome</keyword>
<dbReference type="Proteomes" id="UP000501237">
    <property type="component" value="Chromosome"/>
</dbReference>
<dbReference type="SUPFAM" id="SSF55298">
    <property type="entry name" value="YjgF-like"/>
    <property type="match status" value="1"/>
</dbReference>
<evidence type="ECO:0000313" key="6">
    <source>
        <dbReference type="Proteomes" id="UP000501237"/>
    </source>
</evidence>
<reference evidence="4 5" key="2">
    <citation type="submission" date="2019-12" db="EMBL/GenBank/DDBJ databases">
        <title>Draft genome sequence of Pseudomonas otitidis recovered from a chicken carcass.</title>
        <authorList>
            <person name="Vieira T.R."/>
            <person name="Oliviera E.F.C."/>
            <person name="Silva N.M.V."/>
            <person name="Sambrano G.E."/>
            <person name="Cibulski S.P."/>
            <person name="Cardoso M.R.I."/>
        </authorList>
    </citation>
    <scope>NUCLEOTIDE SEQUENCE [LARGE SCALE GENOMIC DNA]</scope>
    <source>
        <strain evidence="4 5">25_K</strain>
    </source>
</reference>
<dbReference type="PANTHER" id="PTHR47328">
    <property type="match status" value="1"/>
</dbReference>
<accession>A0A1I0SH84</accession>
<evidence type="ECO:0000313" key="3">
    <source>
        <dbReference type="EMBL" id="MDV3443243.1"/>
    </source>
</evidence>
<dbReference type="Proteomes" id="UP000461288">
    <property type="component" value="Unassembled WGS sequence"/>
</dbReference>
<dbReference type="KEGG" id="poj:PtoMrB4_01760"/>
<name>A0A1I0SH84_9GAMM</name>
<protein>
    <submittedName>
        <fullName evidence="4">RidA family protein</fullName>
    </submittedName>
</protein>
<evidence type="ECO:0000313" key="8">
    <source>
        <dbReference type="Proteomes" id="UP001273935"/>
    </source>
</evidence>
<dbReference type="InterPro" id="IPR035959">
    <property type="entry name" value="RutC-like_sf"/>
</dbReference>
<dbReference type="PANTHER" id="PTHR47328:SF1">
    <property type="entry name" value="RUTC FAMILY PROTEIN YOAB"/>
    <property type="match status" value="1"/>
</dbReference>
<dbReference type="EMBL" id="AP022213">
    <property type="protein sequence ID" value="BBT14129.1"/>
    <property type="molecule type" value="Genomic_DNA"/>
</dbReference>
<dbReference type="RefSeq" id="WP_044400736.1">
    <property type="nucleotide sequence ID" value="NZ_AP022213.1"/>
</dbReference>
<evidence type="ECO:0000313" key="7">
    <source>
        <dbReference type="Proteomes" id="UP000515591"/>
    </source>
</evidence>
<sequence length="117" mass="12758">MPIQRLHTETRYSEIVIHNGTVYLAGQLDEKLSAGIGQQTRETLASIDKLLAEAGTDKSHLLSVTIYLKDMAADYAAMNAIWDAWLPKGAAPARACVEARMYSPEVLVEMTVVAALP</sequence>
<dbReference type="Pfam" id="PF01042">
    <property type="entry name" value="Ribonuc_L-PSP"/>
    <property type="match status" value="1"/>
</dbReference>
<reference evidence="2 6" key="3">
    <citation type="journal article" date="2020" name="Microbiol. Resour. Announc.">
        <title>Complete genome sequence of Pseudomonas otitidis strain MrB4, isolated from Lake Biwa in Japan.</title>
        <authorList>
            <person name="Miyazaki K."/>
            <person name="Hase E."/>
            <person name="Maruya T."/>
        </authorList>
    </citation>
    <scope>NUCLEOTIDE SEQUENCE [LARGE SCALE GENOMIC DNA]</scope>
    <source>
        <strain evidence="2 6">MrB4</strain>
    </source>
</reference>
<dbReference type="EMBL" id="JAWJUL010000170">
    <property type="protein sequence ID" value="MDV3443243.1"/>
    <property type="molecule type" value="Genomic_DNA"/>
</dbReference>
<evidence type="ECO:0000313" key="1">
    <source>
        <dbReference type="EMBL" id="BBT14129.1"/>
    </source>
</evidence>
<evidence type="ECO:0000313" key="2">
    <source>
        <dbReference type="EMBL" id="BCA26199.1"/>
    </source>
</evidence>
<dbReference type="STRING" id="319939.SAMN05216263_10161"/>
<dbReference type="EMBL" id="AP022642">
    <property type="protein sequence ID" value="BCA26199.1"/>
    <property type="molecule type" value="Genomic_DNA"/>
</dbReference>
<gene>
    <name evidence="4" type="ORF">GO594_10485</name>
    <name evidence="2" type="ORF">PtoMrB4_01760</name>
    <name evidence="3" type="ORF">R0G64_27905</name>
    <name evidence="1" type="ORF">WP8S17C03_01780</name>
</gene>
<proteinExistence type="predicted"/>
<dbReference type="Gene3D" id="3.30.1330.40">
    <property type="entry name" value="RutC-like"/>
    <property type="match status" value="1"/>
</dbReference>
<evidence type="ECO:0000313" key="4">
    <source>
        <dbReference type="EMBL" id="MWK56403.1"/>
    </source>
</evidence>
<dbReference type="Proteomes" id="UP000515591">
    <property type="component" value="Chromosome"/>
</dbReference>
<organism evidence="4 5">
    <name type="scientific">Metapseudomonas otitidis</name>
    <dbReference type="NCBI Taxonomy" id="319939"/>
    <lineage>
        <taxon>Bacteria</taxon>
        <taxon>Pseudomonadati</taxon>
        <taxon>Pseudomonadota</taxon>
        <taxon>Gammaproteobacteria</taxon>
        <taxon>Pseudomonadales</taxon>
        <taxon>Pseudomonadaceae</taxon>
        <taxon>Metapseudomonas</taxon>
    </lineage>
</organism>
<dbReference type="GeneID" id="57395384"/>